<dbReference type="Pfam" id="PF07883">
    <property type="entry name" value="Cupin_2"/>
    <property type="match status" value="1"/>
</dbReference>
<name>A0A1M6C536_9FIRM</name>
<keyword evidence="2" id="KW-0413">Isomerase</keyword>
<dbReference type="Proteomes" id="UP000322917">
    <property type="component" value="Unassembled WGS sequence"/>
</dbReference>
<dbReference type="PANTHER" id="PTHR43346">
    <property type="entry name" value="LIGAND BINDING DOMAIN PROTEIN, PUTATIVE (AFU_ORTHOLOGUE AFUA_6G14370)-RELATED"/>
    <property type="match status" value="1"/>
</dbReference>
<protein>
    <submittedName>
        <fullName evidence="2">Mannose-6-phosphate isomerase, cupin superfamily</fullName>
    </submittedName>
</protein>
<evidence type="ECO:0000313" key="3">
    <source>
        <dbReference type="Proteomes" id="UP000322917"/>
    </source>
</evidence>
<gene>
    <name evidence="2" type="ORF">SAMN02745170_00616</name>
</gene>
<dbReference type="RefSeq" id="WP_149733491.1">
    <property type="nucleotide sequence ID" value="NZ_FQZD01000005.1"/>
</dbReference>
<dbReference type="InterPro" id="IPR013096">
    <property type="entry name" value="Cupin_2"/>
</dbReference>
<accession>A0A1M6C536</accession>
<dbReference type="EMBL" id="FQZD01000005">
    <property type="protein sequence ID" value="SHI55911.1"/>
    <property type="molecule type" value="Genomic_DNA"/>
</dbReference>
<feature type="domain" description="Cupin type-2" evidence="1">
    <location>
        <begin position="50"/>
        <end position="125"/>
    </location>
</feature>
<evidence type="ECO:0000313" key="2">
    <source>
        <dbReference type="EMBL" id="SHI55911.1"/>
    </source>
</evidence>
<dbReference type="InterPro" id="IPR052538">
    <property type="entry name" value="Flavonoid_dioxygenase-like"/>
</dbReference>
<dbReference type="CDD" id="cd02223">
    <property type="entry name" value="cupin_Bh2720-like"/>
    <property type="match status" value="1"/>
</dbReference>
<evidence type="ECO:0000259" key="1">
    <source>
        <dbReference type="Pfam" id="PF07883"/>
    </source>
</evidence>
<dbReference type="Gene3D" id="2.60.120.10">
    <property type="entry name" value="Jelly Rolls"/>
    <property type="match status" value="1"/>
</dbReference>
<proteinExistence type="predicted"/>
<dbReference type="OrthoDB" id="3231985at2"/>
<dbReference type="InterPro" id="IPR014710">
    <property type="entry name" value="RmlC-like_jellyroll"/>
</dbReference>
<keyword evidence="3" id="KW-1185">Reference proteome</keyword>
<reference evidence="2 3" key="1">
    <citation type="submission" date="2016-11" db="EMBL/GenBank/DDBJ databases">
        <authorList>
            <person name="Varghese N."/>
            <person name="Submissions S."/>
        </authorList>
    </citation>
    <scope>NUCLEOTIDE SEQUENCE [LARGE SCALE GENOMIC DNA]</scope>
    <source>
        <strain evidence="2 3">DSM 15287</strain>
    </source>
</reference>
<dbReference type="PANTHER" id="PTHR43346:SF1">
    <property type="entry name" value="QUERCETIN 2,3-DIOXYGENASE-RELATED"/>
    <property type="match status" value="1"/>
</dbReference>
<sequence>MNYPRYRWNKAPNIIDYGPKPFIVNIEQATKQNKTFRTTIWTGDFMQLTLMCIPAGGEIGLEIHQHLDQFIRIEKGLGLVKMGIHKNDLCFQRNIGAGYAFIIPAGTWHNLINKGEGSLKLYSIYAPPQHPQGTVHVTKADAEADEHGY</sequence>
<dbReference type="SUPFAM" id="SSF51182">
    <property type="entry name" value="RmlC-like cupins"/>
    <property type="match status" value="1"/>
</dbReference>
<organism evidence="2 3">
    <name type="scientific">Propionispora hippei DSM 15287</name>
    <dbReference type="NCBI Taxonomy" id="1123003"/>
    <lineage>
        <taxon>Bacteria</taxon>
        <taxon>Bacillati</taxon>
        <taxon>Bacillota</taxon>
        <taxon>Negativicutes</taxon>
        <taxon>Selenomonadales</taxon>
        <taxon>Sporomusaceae</taxon>
        <taxon>Propionispora</taxon>
    </lineage>
</organism>
<dbReference type="InterPro" id="IPR011051">
    <property type="entry name" value="RmlC_Cupin_sf"/>
</dbReference>
<dbReference type="AlphaFoldDB" id="A0A1M6C536"/>
<dbReference type="GO" id="GO:0016853">
    <property type="term" value="F:isomerase activity"/>
    <property type="evidence" value="ECO:0007669"/>
    <property type="project" value="UniProtKB-KW"/>
</dbReference>